<keyword evidence="7" id="KW-0460">Magnesium</keyword>
<dbReference type="CDD" id="cd05403">
    <property type="entry name" value="NT_KNTase_like"/>
    <property type="match status" value="1"/>
</dbReference>
<keyword evidence="6" id="KW-0067">ATP-binding</keyword>
<keyword evidence="5" id="KW-0547">Nucleotide-binding</keyword>
<dbReference type="GO" id="GO:0016779">
    <property type="term" value="F:nucleotidyltransferase activity"/>
    <property type="evidence" value="ECO:0007669"/>
    <property type="project" value="UniProtKB-KW"/>
</dbReference>
<reference evidence="9 10" key="1">
    <citation type="journal article" date="2016" name="Nat. Commun.">
        <title>Thousands of microbial genomes shed light on interconnected biogeochemical processes in an aquifer system.</title>
        <authorList>
            <person name="Anantharaman K."/>
            <person name="Brown C.T."/>
            <person name="Hug L.A."/>
            <person name="Sharon I."/>
            <person name="Castelle C.J."/>
            <person name="Probst A.J."/>
            <person name="Thomas B.C."/>
            <person name="Singh A."/>
            <person name="Wilkins M.J."/>
            <person name="Karaoz U."/>
            <person name="Brodie E.L."/>
            <person name="Williams K.H."/>
            <person name="Hubbard S.S."/>
            <person name="Banfield J.F."/>
        </authorList>
    </citation>
    <scope>NUCLEOTIDE SEQUENCE [LARGE SCALE GENOMIC DNA]</scope>
</reference>
<evidence type="ECO:0000256" key="5">
    <source>
        <dbReference type="ARBA" id="ARBA00022741"/>
    </source>
</evidence>
<dbReference type="STRING" id="1802056.A2954_04470"/>
<evidence type="ECO:0000256" key="1">
    <source>
        <dbReference type="ARBA" id="ARBA00001946"/>
    </source>
</evidence>
<evidence type="ECO:0000256" key="6">
    <source>
        <dbReference type="ARBA" id="ARBA00022840"/>
    </source>
</evidence>
<dbReference type="Proteomes" id="UP000177698">
    <property type="component" value="Unassembled WGS sequence"/>
</dbReference>
<dbReference type="InterPro" id="IPR041633">
    <property type="entry name" value="Polbeta"/>
</dbReference>
<keyword evidence="2" id="KW-0808">Transferase</keyword>
<dbReference type="Pfam" id="PF18765">
    <property type="entry name" value="Polbeta"/>
    <property type="match status" value="1"/>
</dbReference>
<dbReference type="PANTHER" id="PTHR33571:SF14">
    <property type="entry name" value="PROTEIN ADENYLYLTRANSFERASE MJ0435-RELATED"/>
    <property type="match status" value="1"/>
</dbReference>
<evidence type="ECO:0000256" key="4">
    <source>
        <dbReference type="ARBA" id="ARBA00022723"/>
    </source>
</evidence>
<dbReference type="GO" id="GO:0046872">
    <property type="term" value="F:metal ion binding"/>
    <property type="evidence" value="ECO:0007669"/>
    <property type="project" value="UniProtKB-KW"/>
</dbReference>
<organism evidence="9 10">
    <name type="scientific">Candidatus Roizmanbacteria bacterium RIFCSPLOWO2_01_FULL_37_12</name>
    <dbReference type="NCBI Taxonomy" id="1802056"/>
    <lineage>
        <taxon>Bacteria</taxon>
        <taxon>Candidatus Roizmaniibacteriota</taxon>
    </lineage>
</organism>
<feature type="domain" description="Polymerase beta nucleotidyltransferase" evidence="8">
    <location>
        <begin position="8"/>
        <end position="96"/>
    </location>
</feature>
<accession>A0A1F7IFV1</accession>
<dbReference type="InterPro" id="IPR052038">
    <property type="entry name" value="Type-VII_TA_antitoxin"/>
</dbReference>
<name>A0A1F7IFV1_9BACT</name>
<keyword evidence="4" id="KW-0479">Metal-binding</keyword>
<dbReference type="EMBL" id="MGAG01000003">
    <property type="protein sequence ID" value="OGK42236.1"/>
    <property type="molecule type" value="Genomic_DNA"/>
</dbReference>
<dbReference type="SUPFAM" id="SSF81301">
    <property type="entry name" value="Nucleotidyltransferase"/>
    <property type="match status" value="1"/>
</dbReference>
<protein>
    <recommendedName>
        <fullName evidence="8">Polymerase beta nucleotidyltransferase domain-containing protein</fullName>
    </recommendedName>
</protein>
<dbReference type="GO" id="GO:0005524">
    <property type="term" value="F:ATP binding"/>
    <property type="evidence" value="ECO:0007669"/>
    <property type="project" value="UniProtKB-KW"/>
</dbReference>
<sequence>MKLSINKKQIASLCQSNDISYLGLFGSYARGDQKKRSDIDILVEFKEIKSLFELADVQIQLENIFDKKIDLILKNSVKKSYKPYIFKDLVPLYEEKQ</sequence>
<comment type="cofactor">
    <cofactor evidence="1">
        <name>Mg(2+)</name>
        <dbReference type="ChEBI" id="CHEBI:18420"/>
    </cofactor>
</comment>
<evidence type="ECO:0000313" key="10">
    <source>
        <dbReference type="Proteomes" id="UP000177698"/>
    </source>
</evidence>
<evidence type="ECO:0000259" key="8">
    <source>
        <dbReference type="Pfam" id="PF18765"/>
    </source>
</evidence>
<evidence type="ECO:0000256" key="2">
    <source>
        <dbReference type="ARBA" id="ARBA00022679"/>
    </source>
</evidence>
<dbReference type="InterPro" id="IPR043519">
    <property type="entry name" value="NT_sf"/>
</dbReference>
<dbReference type="Gene3D" id="3.30.460.10">
    <property type="entry name" value="Beta Polymerase, domain 2"/>
    <property type="match status" value="1"/>
</dbReference>
<dbReference type="PANTHER" id="PTHR33571">
    <property type="entry name" value="SSL8005 PROTEIN"/>
    <property type="match status" value="1"/>
</dbReference>
<evidence type="ECO:0000313" key="9">
    <source>
        <dbReference type="EMBL" id="OGK42236.1"/>
    </source>
</evidence>
<gene>
    <name evidence="9" type="ORF">A2954_04470</name>
</gene>
<proteinExistence type="predicted"/>
<comment type="caution">
    <text evidence="9">The sequence shown here is derived from an EMBL/GenBank/DDBJ whole genome shotgun (WGS) entry which is preliminary data.</text>
</comment>
<dbReference type="AlphaFoldDB" id="A0A1F7IFV1"/>
<evidence type="ECO:0000256" key="3">
    <source>
        <dbReference type="ARBA" id="ARBA00022695"/>
    </source>
</evidence>
<keyword evidence="3" id="KW-0548">Nucleotidyltransferase</keyword>
<evidence type="ECO:0000256" key="7">
    <source>
        <dbReference type="ARBA" id="ARBA00022842"/>
    </source>
</evidence>